<dbReference type="EMBL" id="QTSX02006448">
    <property type="protein sequence ID" value="KAJ9054405.1"/>
    <property type="molecule type" value="Genomic_DNA"/>
</dbReference>
<keyword evidence="1" id="KW-0808">Transferase</keyword>
<comment type="caution">
    <text evidence="1">The sequence shown here is derived from an EMBL/GenBank/DDBJ whole genome shotgun (WGS) entry which is preliminary data.</text>
</comment>
<dbReference type="Proteomes" id="UP001165960">
    <property type="component" value="Unassembled WGS sequence"/>
</dbReference>
<gene>
    <name evidence="1" type="primary">GPI14_1</name>
    <name evidence="1" type="ORF">DSO57_1015034</name>
</gene>
<protein>
    <submittedName>
        <fullName evidence="1">GPI mannosyltransferase 1</fullName>
    </submittedName>
</protein>
<evidence type="ECO:0000313" key="1">
    <source>
        <dbReference type="EMBL" id="KAJ9054405.1"/>
    </source>
</evidence>
<proteinExistence type="predicted"/>
<evidence type="ECO:0000313" key="2">
    <source>
        <dbReference type="Proteomes" id="UP001165960"/>
    </source>
</evidence>
<keyword evidence="1" id="KW-0328">Glycosyltransferase</keyword>
<sequence length="453" mass="52500">MFQQASLTSFTKIFIAGALLRIALLIYSEYQDANYEVKYTDIDYEVFTDASRYVAQGKSPYLRSTYRYTPLLAILLTPNIFLHKSFGKFLFVLADLFAGLIMKRLCNLRKVDPLLSDKIIGASWLLNPFVANISTRGNAESLLVVVILSSFYALITNRFTLGCILYGLSVHLKIYPIIYAVPLVFFIDSNYPRQRNLLKRLGKRPLKRQKEDSEQTTSNIVLSVLYIPFFWCKMFLDSILPDNFFEFFTRSRIQLALYSGGTFMALNCAMYLLYGQEFLEHTYLYHITRRDHRHNFSVWFYPIYLTATSDFISAEKLGLATFLPQFALTGLFGWAYGKDLIFACFLQTVSFVALNKVCTSQYFMWYLGLLPLVLTSTTLNFKRDGIVMLVLWVLGQGIWLAPAYFLEFKGHDTFILLWLASVIFLAINFYLLSQFIRHHRFQPIFFQGRIMGC</sequence>
<accession>A0ACC2RWF4</accession>
<keyword evidence="2" id="KW-1185">Reference proteome</keyword>
<reference evidence="1" key="1">
    <citation type="submission" date="2022-04" db="EMBL/GenBank/DDBJ databases">
        <title>Genome of the entomopathogenic fungus Entomophthora muscae.</title>
        <authorList>
            <person name="Elya C."/>
            <person name="Lovett B.R."/>
            <person name="Lee E."/>
            <person name="Macias A.M."/>
            <person name="Hajek A.E."/>
            <person name="De Bivort B.L."/>
            <person name="Kasson M.T."/>
            <person name="De Fine Licht H.H."/>
            <person name="Stajich J.E."/>
        </authorList>
    </citation>
    <scope>NUCLEOTIDE SEQUENCE</scope>
    <source>
        <strain evidence="1">Berkeley</strain>
    </source>
</reference>
<name>A0ACC2RWF4_9FUNG</name>
<organism evidence="1 2">
    <name type="scientific">Entomophthora muscae</name>
    <dbReference type="NCBI Taxonomy" id="34485"/>
    <lineage>
        <taxon>Eukaryota</taxon>
        <taxon>Fungi</taxon>
        <taxon>Fungi incertae sedis</taxon>
        <taxon>Zoopagomycota</taxon>
        <taxon>Entomophthoromycotina</taxon>
        <taxon>Entomophthoromycetes</taxon>
        <taxon>Entomophthorales</taxon>
        <taxon>Entomophthoraceae</taxon>
        <taxon>Entomophthora</taxon>
    </lineage>
</organism>